<dbReference type="InParanoid" id="A0A2G4YM94"/>
<comment type="caution">
    <text evidence="2">The sequence shown here is derived from an EMBL/GenBank/DDBJ whole genome shotgun (WGS) entry which is preliminary data.</text>
</comment>
<dbReference type="RefSeq" id="WP_099475325.1">
    <property type="nucleotide sequence ID" value="NZ_CP041025.1"/>
</dbReference>
<evidence type="ECO:0000256" key="1">
    <source>
        <dbReference type="SAM" id="SignalP"/>
    </source>
</evidence>
<dbReference type="EMBL" id="PDEM01000033">
    <property type="protein sequence ID" value="PHZ83432.1"/>
    <property type="molecule type" value="Genomic_DNA"/>
</dbReference>
<feature type="signal peptide" evidence="1">
    <location>
        <begin position="1"/>
        <end position="24"/>
    </location>
</feature>
<sequence>MLKKYIPSFVFCAGLLFLSGSAVADTQRSAMISCPKIPEAEARLKCFDLAAEKYAREMNGMQRKETKANASQKKAATFGQGYLKTSPDPKVRKAQERGTETELNKIEYTVIKSQYSPHKKFILYMQNGQVWQQKDGGRIPLPKGNFKVIIKKGALGGYNIILPTRRSVIKVKRVR</sequence>
<dbReference type="AlphaFoldDB" id="A0A2G4YM94"/>
<accession>A0A2G4YM94</accession>
<reference evidence="2 3" key="1">
    <citation type="submission" date="2017-10" db="EMBL/GenBank/DDBJ databases">
        <title>Frigbacter circumglobatus gen. nov. sp. nov., isolated from sediment cultured in situ.</title>
        <authorList>
            <person name="Zhao Z."/>
        </authorList>
    </citation>
    <scope>NUCLEOTIDE SEQUENCE [LARGE SCALE GENOMIC DNA]</scope>
    <source>
        <strain evidence="2 3">ZYL</strain>
    </source>
</reference>
<name>A0A2G4YM94_9PROT</name>
<gene>
    <name evidence="2" type="ORF">CRD36_17905</name>
</gene>
<evidence type="ECO:0000313" key="2">
    <source>
        <dbReference type="EMBL" id="PHZ83432.1"/>
    </source>
</evidence>
<feature type="chain" id="PRO_5013948930" evidence="1">
    <location>
        <begin position="25"/>
        <end position="175"/>
    </location>
</feature>
<organism evidence="2 3">
    <name type="scientific">Paremcibacter congregatus</name>
    <dbReference type="NCBI Taxonomy" id="2043170"/>
    <lineage>
        <taxon>Bacteria</taxon>
        <taxon>Pseudomonadati</taxon>
        <taxon>Pseudomonadota</taxon>
        <taxon>Alphaproteobacteria</taxon>
        <taxon>Emcibacterales</taxon>
        <taxon>Emcibacteraceae</taxon>
        <taxon>Paremcibacter</taxon>
    </lineage>
</organism>
<keyword evidence="1" id="KW-0732">Signal</keyword>
<protein>
    <submittedName>
        <fullName evidence="2">Uncharacterized protein</fullName>
    </submittedName>
</protein>
<dbReference type="Proteomes" id="UP000229730">
    <property type="component" value="Unassembled WGS sequence"/>
</dbReference>
<evidence type="ECO:0000313" key="3">
    <source>
        <dbReference type="Proteomes" id="UP000229730"/>
    </source>
</evidence>
<proteinExistence type="predicted"/>
<dbReference type="OrthoDB" id="7596780at2"/>
<keyword evidence="3" id="KW-1185">Reference proteome</keyword>